<dbReference type="InterPro" id="IPR010865">
    <property type="entry name" value="DUF1499"/>
</dbReference>
<gene>
    <name evidence="1" type="ORF">J9317_10190</name>
</gene>
<keyword evidence="2" id="KW-1185">Reference proteome</keyword>
<dbReference type="PANTHER" id="PTHR34801">
    <property type="entry name" value="EXPRESSED PROTEIN"/>
    <property type="match status" value="1"/>
</dbReference>
<protein>
    <submittedName>
        <fullName evidence="1">DUF1499 domain-containing protein</fullName>
    </submittedName>
</protein>
<organism evidence="1 2">
    <name type="scientific">Metabacillus flavus</name>
    <dbReference type="NCBI Taxonomy" id="2823519"/>
    <lineage>
        <taxon>Bacteria</taxon>
        <taxon>Bacillati</taxon>
        <taxon>Bacillota</taxon>
        <taxon>Bacilli</taxon>
        <taxon>Bacillales</taxon>
        <taxon>Bacillaceae</taxon>
        <taxon>Metabacillus</taxon>
    </lineage>
</organism>
<dbReference type="PIRSF" id="PIRSF026426">
    <property type="entry name" value="DUF1499"/>
    <property type="match status" value="1"/>
</dbReference>
<reference evidence="1 2" key="1">
    <citation type="submission" date="2021-04" db="EMBL/GenBank/DDBJ databases">
        <title>Metabacillus sp. strain KIGAM252 whole genome sequence.</title>
        <authorList>
            <person name="Seo M.-J."/>
            <person name="Cho E.-S."/>
            <person name="Hwang C.Y."/>
            <person name="Yoon D.J."/>
        </authorList>
    </citation>
    <scope>NUCLEOTIDE SEQUENCE [LARGE SCALE GENOMIC DNA]</scope>
    <source>
        <strain evidence="1 2">KIGAM252</strain>
    </source>
</reference>
<dbReference type="Proteomes" id="UP000682403">
    <property type="component" value="Unassembled WGS sequence"/>
</dbReference>
<dbReference type="EMBL" id="JAGVRK010000001">
    <property type="protein sequence ID" value="MBS2969131.1"/>
    <property type="molecule type" value="Genomic_DNA"/>
</dbReference>
<evidence type="ECO:0000313" key="1">
    <source>
        <dbReference type="EMBL" id="MBS2969131.1"/>
    </source>
</evidence>
<dbReference type="Pfam" id="PF07386">
    <property type="entry name" value="DUF1499"/>
    <property type="match status" value="1"/>
</dbReference>
<dbReference type="RefSeq" id="WP_211558311.1">
    <property type="nucleotide sequence ID" value="NZ_JAGVRK010000001.1"/>
</dbReference>
<sequence length="123" mass="14582">MNRIHACDKNSKNCVSTFNQEKPQQIRPASYILSEGEAMAIMKDLLTSMDRVSVEEEDTVYIRCIFQTKWLRFKDDVEIWFDSENKKVHIKSSSRMGYSDFGVNRRRAERILQSFQEKEKQHV</sequence>
<accession>A0ABS5LEJ5</accession>
<name>A0ABS5LEJ5_9BACI</name>
<proteinExistence type="predicted"/>
<evidence type="ECO:0000313" key="2">
    <source>
        <dbReference type="Proteomes" id="UP000682403"/>
    </source>
</evidence>
<comment type="caution">
    <text evidence="1">The sequence shown here is derived from an EMBL/GenBank/DDBJ whole genome shotgun (WGS) entry which is preliminary data.</text>
</comment>
<dbReference type="PANTHER" id="PTHR34801:SF6">
    <property type="entry name" value="SLL1620 PROTEIN"/>
    <property type="match status" value="1"/>
</dbReference>